<dbReference type="Gene3D" id="3.30.40.10">
    <property type="entry name" value="Zinc/RING finger domain, C3HC4 (zinc finger)"/>
    <property type="match status" value="1"/>
</dbReference>
<feature type="compositionally biased region" description="Low complexity" evidence="1">
    <location>
        <begin position="1171"/>
        <end position="1186"/>
    </location>
</feature>
<dbReference type="GO" id="GO:0016567">
    <property type="term" value="P:protein ubiquitination"/>
    <property type="evidence" value="ECO:0007669"/>
    <property type="project" value="TreeGrafter"/>
</dbReference>
<feature type="compositionally biased region" description="Polar residues" evidence="1">
    <location>
        <begin position="878"/>
        <end position="893"/>
    </location>
</feature>
<dbReference type="Proteomes" id="UP000054383">
    <property type="component" value="Unassembled WGS sequence"/>
</dbReference>
<feature type="domain" description="RNA recognition motif" evidence="2">
    <location>
        <begin position="155"/>
        <end position="237"/>
    </location>
</feature>
<dbReference type="InterPro" id="IPR003954">
    <property type="entry name" value="RRM_euk-type"/>
</dbReference>
<dbReference type="FunFam" id="3.30.70.330:FF:000257">
    <property type="entry name" value="CCR4-NOT core complex subunit Not4"/>
    <property type="match status" value="1"/>
</dbReference>
<feature type="region of interest" description="Disordered" evidence="1">
    <location>
        <begin position="347"/>
        <end position="408"/>
    </location>
</feature>
<dbReference type="STRING" id="28573.A0A0U1M5Z7"/>
<organism evidence="3 4">
    <name type="scientific">Talaromyces islandicus</name>
    <name type="common">Penicillium islandicum</name>
    <dbReference type="NCBI Taxonomy" id="28573"/>
    <lineage>
        <taxon>Eukaryota</taxon>
        <taxon>Fungi</taxon>
        <taxon>Dikarya</taxon>
        <taxon>Ascomycota</taxon>
        <taxon>Pezizomycotina</taxon>
        <taxon>Eurotiomycetes</taxon>
        <taxon>Eurotiomycetidae</taxon>
        <taxon>Eurotiales</taxon>
        <taxon>Trichocomaceae</taxon>
        <taxon>Talaromyces</taxon>
        <taxon>Talaromyces sect. Islandici</taxon>
    </lineage>
</organism>
<evidence type="ECO:0000313" key="4">
    <source>
        <dbReference type="Proteomes" id="UP000054383"/>
    </source>
</evidence>
<gene>
    <name evidence="3" type="ORF">PISL3812_07827</name>
</gene>
<dbReference type="SUPFAM" id="SSF57850">
    <property type="entry name" value="RING/U-box"/>
    <property type="match status" value="1"/>
</dbReference>
<evidence type="ECO:0000313" key="3">
    <source>
        <dbReference type="EMBL" id="CRG90782.1"/>
    </source>
</evidence>
<dbReference type="SMART" id="SM00361">
    <property type="entry name" value="RRM_1"/>
    <property type="match status" value="1"/>
</dbReference>
<feature type="region of interest" description="Disordered" evidence="1">
    <location>
        <begin position="567"/>
        <end position="606"/>
    </location>
</feature>
<dbReference type="EMBL" id="CVMT01000008">
    <property type="protein sequence ID" value="CRG90782.1"/>
    <property type="molecule type" value="Genomic_DNA"/>
</dbReference>
<feature type="compositionally biased region" description="Polar residues" evidence="1">
    <location>
        <begin position="298"/>
        <end position="309"/>
    </location>
</feature>
<name>A0A0U1M5Z7_TALIS</name>
<accession>A0A0U1M5Z7</accession>
<proteinExistence type="predicted"/>
<protein>
    <submittedName>
        <fullName evidence="3">CCR4-NOT transcription complex subunit 4</fullName>
    </submittedName>
</protein>
<feature type="region of interest" description="Disordered" evidence="1">
    <location>
        <begin position="760"/>
        <end position="789"/>
    </location>
</feature>
<dbReference type="GO" id="GO:0030014">
    <property type="term" value="C:CCR4-NOT complex"/>
    <property type="evidence" value="ECO:0007669"/>
    <property type="project" value="InterPro"/>
</dbReference>
<feature type="compositionally biased region" description="Polar residues" evidence="1">
    <location>
        <begin position="1061"/>
        <end position="1087"/>
    </location>
</feature>
<dbReference type="SUPFAM" id="SSF54928">
    <property type="entry name" value="RNA-binding domain, RBD"/>
    <property type="match status" value="1"/>
</dbReference>
<dbReference type="GO" id="GO:0004842">
    <property type="term" value="F:ubiquitin-protein transferase activity"/>
    <property type="evidence" value="ECO:0007669"/>
    <property type="project" value="InterPro"/>
</dbReference>
<dbReference type="Pfam" id="PF14570">
    <property type="entry name" value="zf-RING_4"/>
    <property type="match status" value="2"/>
</dbReference>
<feature type="compositionally biased region" description="Basic residues" evidence="1">
    <location>
        <begin position="768"/>
        <end position="779"/>
    </location>
</feature>
<feature type="compositionally biased region" description="Polar residues" evidence="1">
    <location>
        <begin position="907"/>
        <end position="930"/>
    </location>
</feature>
<dbReference type="InterPro" id="IPR012677">
    <property type="entry name" value="Nucleotide-bd_a/b_plait_sf"/>
</dbReference>
<reference evidence="3 4" key="1">
    <citation type="submission" date="2015-04" db="EMBL/GenBank/DDBJ databases">
        <authorList>
            <person name="Syromyatnikov M.Y."/>
            <person name="Popov V.N."/>
        </authorList>
    </citation>
    <scope>NUCLEOTIDE SEQUENCE [LARGE SCALE GENOMIC DNA]</scope>
    <source>
        <strain evidence="3">WF-38-12</strain>
    </source>
</reference>
<feature type="region of interest" description="Disordered" evidence="1">
    <location>
        <begin position="286"/>
        <end position="335"/>
    </location>
</feature>
<feature type="compositionally biased region" description="Low complexity" evidence="1">
    <location>
        <begin position="385"/>
        <end position="401"/>
    </location>
</feature>
<feature type="compositionally biased region" description="Basic and acidic residues" evidence="1">
    <location>
        <begin position="463"/>
        <end position="473"/>
    </location>
</feature>
<dbReference type="OrthoDB" id="1923159at2759"/>
<sequence>MSNRNQIDSVIDDDDEFCPLCIEEFDLSDKNFKPCPCGYQVSRLSSIKQNPFSPSFHPIHVRDLFVNEIRPFQICQFCYNNIKTHNEEGRCPNCRRPYDDSTIQYKVPDADEFKADLALKHRKAAAAKKKEVEKREIEASSRKNLAGVRVVQKNLVYVIGLNPTIRDEGQLLQTLRGPDYFGQYGEIDKIVVSKAKPGGNPNQGIGVYVTFSRKIDAATCIAAVDGSQNGDRLLRAQYGTTKYCSSFLRNEQCNNRNCTFLHETGDDSESYSRQDLSSMNTAQRHGYSNGAAAATGSRPFNQPTQSQPMRRQGSKDEASKSLPDGPALPSSASWANKDALINRARRVSLTGSRSSPSPKPASVTILAKSEESKKHPVSGQDSRRSTPAPQPTQQSSSQTRPRAQEAPPKDVVLDSLLKAVNSPDFRFVFSTEGMSDEDIKYIENGPSFIDPFGGVKRRAMREKAEQERAKQEVEAQSLLPSAVPDEEARESGSLQLGGEPDDVHPSRSVGTRGRDNHGAIQPPSQQGTANNSAIGSPLSLSQQFQNLNMNTRSLTPQQQQQLMLLKSANSQQSSLVDHAMEQASQNRQGPFQGTMPQGGVGEHSRQTSRFSFANDSAKTVSNARILSQQGSLTPNPLATSAPQQNMSNQFYSSSVQGPPPGLKTAGTPPISGGGMFAQGYGFTSNTSLGLGANVGKQEASPDLMRELLRGRSGTSGTGGVQGHEAKREFMFPFLQQHNTPPPLTPATGLLSAFYGSQGGTFADSGPQKQRKKGKKHRHANTSSGGGGVVDLADPSILQARMHPAGVGTTGQVLYGSQGQVDDDEFPPLNANTTDKTEFPFRPFLPRDPPDISSRSQTPTLPPGLPLPLGHPAAVLFQDESTPQSPASSVNLATHPSGLPFSRHGTPLQKSLDNLSRRQTPVNKDSQGESSSLDKTRNFSDISLGSPKARPSKKASAEAKHDKSVTGSSQSSFPDGAKDTKKGKPIKLDLSIPSAEQLTATTGKEATGPSATAPLSTFTAGSRPGTPMTGASRNSDSSGARQPRVLRVVETPKAETPPPPSQMVQSLPSVAQTRVLSRQPSLSSSGRPTTPADVGSDYDPTTSASVSRADSPPPTRIGSAPVRAMTKNQVKKERRLKAKQAEEALKEEASIATNEDTIQAPIVGRKRKTKKAPTTSSESTTATGNAAKNVPDNAEPSVNDKDNSKPPKVDQNTSQKDEDAAKGGKPTPPAPIPEKEHPVEAWRTENTVSQLIKDIESGGGSVKDLFLERSSPLHLVLAQLHKSGQIDLNTHPLFNPTPINQRTDMKCTADDYDLLQDPTELTEEARKILEKGLPLRINNGSEALKDRCLITPNGRVLRHLTPEEEERYLSLERCADSETSHEYPPLSITEPDYTNMNGGLAALFATPEKFNIRWVSDSPIPLVTTGAGEPEENDVVDREPKDCPPNALSAMQTDATRLQAHGGIGSAAHQDLELDARSTAVEIEKQLLEVRGMGFGEIRDIDNIPALDTAELASYIQQSQRDLEISRKEFDSIDKKFNALVKRNKKIVQQALGTVLEIAK</sequence>
<dbReference type="PANTHER" id="PTHR12603">
    <property type="entry name" value="CCR4-NOT TRANSCRIPTION COMPLEX RELATED"/>
    <property type="match status" value="1"/>
</dbReference>
<evidence type="ECO:0000256" key="1">
    <source>
        <dbReference type="SAM" id="MobiDB-lite"/>
    </source>
</evidence>
<feature type="compositionally biased region" description="Basic and acidic residues" evidence="1">
    <location>
        <begin position="1138"/>
        <end position="1148"/>
    </location>
</feature>
<dbReference type="OMA" id="CLITPRG"/>
<feature type="compositionally biased region" description="Polar residues" evidence="1">
    <location>
        <begin position="582"/>
        <end position="595"/>
    </location>
</feature>
<dbReference type="InterPro" id="IPR013083">
    <property type="entry name" value="Znf_RING/FYVE/PHD"/>
</dbReference>
<evidence type="ECO:0000259" key="2">
    <source>
        <dbReference type="SMART" id="SM00361"/>
    </source>
</evidence>
<feature type="compositionally biased region" description="Basic and acidic residues" evidence="1">
    <location>
        <begin position="1197"/>
        <end position="1207"/>
    </location>
</feature>
<dbReference type="GO" id="GO:0003676">
    <property type="term" value="F:nucleic acid binding"/>
    <property type="evidence" value="ECO:0007669"/>
    <property type="project" value="InterPro"/>
</dbReference>
<feature type="region of interest" description="Disordered" evidence="1">
    <location>
        <begin position="816"/>
        <end position="1240"/>
    </location>
</feature>
<feature type="compositionally biased region" description="Polar residues" evidence="1">
    <location>
        <begin position="522"/>
        <end position="536"/>
    </location>
</feature>
<feature type="compositionally biased region" description="Polar residues" evidence="1">
    <location>
        <begin position="1098"/>
        <end position="1107"/>
    </location>
</feature>
<dbReference type="CDD" id="cd16618">
    <property type="entry name" value="mRING-HC-C4C4_CNOT4"/>
    <property type="match status" value="1"/>
</dbReference>
<dbReference type="Gene3D" id="3.30.70.330">
    <property type="match status" value="1"/>
</dbReference>
<dbReference type="InterPro" id="IPR035979">
    <property type="entry name" value="RBD_domain_sf"/>
</dbReference>
<dbReference type="InterPro" id="IPR039515">
    <property type="entry name" value="NOT4_mRING-HC-C4C4"/>
</dbReference>
<feature type="compositionally biased region" description="Basic and acidic residues" evidence="1">
    <location>
        <begin position="954"/>
        <end position="963"/>
    </location>
</feature>
<dbReference type="InterPro" id="IPR039780">
    <property type="entry name" value="Mot2"/>
</dbReference>
<feature type="compositionally biased region" description="Polar residues" evidence="1">
    <location>
        <begin position="1028"/>
        <end position="1039"/>
    </location>
</feature>
<dbReference type="InterPro" id="IPR034261">
    <property type="entry name" value="CNOT4_RRM"/>
</dbReference>
<dbReference type="PANTHER" id="PTHR12603:SF0">
    <property type="entry name" value="CCR4-NOT TRANSCRIPTION COMPLEX SUBUNIT 4"/>
    <property type="match status" value="1"/>
</dbReference>
<dbReference type="CDD" id="cd12438">
    <property type="entry name" value="RRM_CNOT4"/>
    <property type="match status" value="1"/>
</dbReference>
<feature type="compositionally biased region" description="Polar residues" evidence="1">
    <location>
        <begin position="993"/>
        <end position="1019"/>
    </location>
</feature>
<keyword evidence="4" id="KW-1185">Reference proteome</keyword>
<feature type="region of interest" description="Disordered" evidence="1">
    <location>
        <begin position="463"/>
        <end position="536"/>
    </location>
</feature>